<dbReference type="AlphaFoldDB" id="A0A511YZ59"/>
<evidence type="ECO:0000313" key="1">
    <source>
        <dbReference type="EMBL" id="GEN80483.1"/>
    </source>
</evidence>
<dbReference type="Proteomes" id="UP000321484">
    <property type="component" value="Unassembled WGS sequence"/>
</dbReference>
<sequence>MVLLLECDPDPSTWLPVPDAWGTPWASPEEWAGQAVGAFGNEDAPPLDDVARHLVTALAAISRSRVAGGAVDRSYVFLPEAHVPPVVLDVAILAAEGVAEERHRYLGRADVGGAGAAQVSEVTSDHLGVGTAVLRFDEVGRGPQPRLVGVWRALWRVGEHDVAVSVSAPSPDALLTVLPSATALVRTLRVAGV</sequence>
<comment type="caution">
    <text evidence="1">The sequence shown here is derived from an EMBL/GenBank/DDBJ whole genome shotgun (WGS) entry which is preliminary data.</text>
</comment>
<proteinExistence type="predicted"/>
<dbReference type="OrthoDB" id="4150919at2"/>
<organism evidence="1 2">
    <name type="scientific">Actinotalea fermentans</name>
    <dbReference type="NCBI Taxonomy" id="43671"/>
    <lineage>
        <taxon>Bacteria</taxon>
        <taxon>Bacillati</taxon>
        <taxon>Actinomycetota</taxon>
        <taxon>Actinomycetes</taxon>
        <taxon>Micrococcales</taxon>
        <taxon>Cellulomonadaceae</taxon>
        <taxon>Actinotalea</taxon>
    </lineage>
</organism>
<dbReference type="EMBL" id="BJYK01000007">
    <property type="protein sequence ID" value="GEN80483.1"/>
    <property type="molecule type" value="Genomic_DNA"/>
</dbReference>
<reference evidence="1 2" key="1">
    <citation type="submission" date="2019-07" db="EMBL/GenBank/DDBJ databases">
        <title>Whole genome shotgun sequence of Actinotalea fermentans NBRC 105374.</title>
        <authorList>
            <person name="Hosoyama A."/>
            <person name="Uohara A."/>
            <person name="Ohji S."/>
            <person name="Ichikawa N."/>
        </authorList>
    </citation>
    <scope>NUCLEOTIDE SEQUENCE [LARGE SCALE GENOMIC DNA]</scope>
    <source>
        <strain evidence="1 2">NBRC 105374</strain>
    </source>
</reference>
<name>A0A511YZ59_9CELL</name>
<gene>
    <name evidence="1" type="ORF">AFE02nite_22170</name>
</gene>
<dbReference type="RefSeq" id="WP_034247947.1">
    <property type="nucleotide sequence ID" value="NZ_BJYK01000007.1"/>
</dbReference>
<keyword evidence="2" id="KW-1185">Reference proteome</keyword>
<accession>A0A511YZ59</accession>
<protein>
    <recommendedName>
        <fullName evidence="3">Type VII secretion-associated protein</fullName>
    </recommendedName>
</protein>
<evidence type="ECO:0008006" key="3">
    <source>
        <dbReference type="Google" id="ProtNLM"/>
    </source>
</evidence>
<evidence type="ECO:0000313" key="2">
    <source>
        <dbReference type="Proteomes" id="UP000321484"/>
    </source>
</evidence>